<protein>
    <submittedName>
        <fullName evidence="1">Uncharacterized protein</fullName>
    </submittedName>
</protein>
<organism evidence="1 2">
    <name type="scientific">Rhodoferax sediminis</name>
    <dbReference type="NCBI Taxonomy" id="2509614"/>
    <lineage>
        <taxon>Bacteria</taxon>
        <taxon>Pseudomonadati</taxon>
        <taxon>Pseudomonadota</taxon>
        <taxon>Betaproteobacteria</taxon>
        <taxon>Burkholderiales</taxon>
        <taxon>Comamonadaceae</taxon>
        <taxon>Rhodoferax</taxon>
    </lineage>
</organism>
<evidence type="ECO:0000313" key="2">
    <source>
        <dbReference type="Proteomes" id="UP000316798"/>
    </source>
</evidence>
<proteinExistence type="predicted"/>
<dbReference type="RefSeq" id="WP_142819989.1">
    <property type="nucleotide sequence ID" value="NZ_CP035503.1"/>
</dbReference>
<dbReference type="OrthoDB" id="8479142at2"/>
<evidence type="ECO:0000313" key="1">
    <source>
        <dbReference type="EMBL" id="QDL38548.1"/>
    </source>
</evidence>
<dbReference type="AlphaFoldDB" id="A0A515DDP7"/>
<accession>A0A515DDP7</accession>
<name>A0A515DDP7_9BURK</name>
<sequence length="154" mass="17366">MRTVDGSLRVHGQIITPERYLSLWRATLEHPMTAAQFTERHGQQVLLVLGGPMTPLRGQRSSWTSSPFAHFDDFEAAYRDRIEYRTDGGGEHFEIALDLCEPNAARDAFYAASFIRGTELEKQGRVEVRLQPGHPAEPQTRAVVTQSELFAQVI</sequence>
<dbReference type="EMBL" id="CP035503">
    <property type="protein sequence ID" value="QDL38548.1"/>
    <property type="molecule type" value="Genomic_DNA"/>
</dbReference>
<dbReference type="KEGG" id="rhf:EUB48_15565"/>
<gene>
    <name evidence="1" type="ORF">EUB48_15565</name>
</gene>
<reference evidence="1 2" key="1">
    <citation type="submission" date="2019-01" db="EMBL/GenBank/DDBJ databases">
        <title>Genomic insights into a novel species Rhodoferax sp.</title>
        <authorList>
            <person name="Jin L."/>
        </authorList>
    </citation>
    <scope>NUCLEOTIDE SEQUENCE [LARGE SCALE GENOMIC DNA]</scope>
    <source>
        <strain evidence="1 2">CHu59-6-5</strain>
    </source>
</reference>
<keyword evidence="2" id="KW-1185">Reference proteome</keyword>
<dbReference type="Proteomes" id="UP000316798">
    <property type="component" value="Chromosome"/>
</dbReference>